<evidence type="ECO:0000259" key="10">
    <source>
        <dbReference type="PROSITE" id="PS50053"/>
    </source>
</evidence>
<feature type="domain" description="Ubiquitin-like" evidence="10">
    <location>
        <begin position="7"/>
        <end position="73"/>
    </location>
</feature>
<dbReference type="PIRSF" id="PIRSF032572">
    <property type="entry name" value="MUB"/>
    <property type="match status" value="1"/>
</dbReference>
<proteinExistence type="predicted"/>
<evidence type="ECO:0000313" key="11">
    <source>
        <dbReference type="EMBL" id="CAH2078023.1"/>
    </source>
</evidence>
<comment type="function">
    <text evidence="1 9">May serve as docking site to facilitate the association of other proteins to the plasma membrane.</text>
</comment>
<dbReference type="InterPro" id="IPR017000">
    <property type="entry name" value="MUB"/>
</dbReference>
<dbReference type="InterPro" id="IPR000626">
    <property type="entry name" value="Ubiquitin-like_dom"/>
</dbReference>
<dbReference type="PANTHER" id="PTHR13169:SF3">
    <property type="entry name" value="MEMBRANE-ANCHORED UBIQUITIN-FOLD PROTEIN 3"/>
    <property type="match status" value="1"/>
</dbReference>
<gene>
    <name evidence="11" type="ORF">TAV2_LOCUS25680</name>
</gene>
<dbReference type="PROSITE" id="PS50053">
    <property type="entry name" value="UBIQUITIN_2"/>
    <property type="match status" value="1"/>
</dbReference>
<organism evidence="11 12">
    <name type="scientific">Thlaspi arvense</name>
    <name type="common">Field penny-cress</name>
    <dbReference type="NCBI Taxonomy" id="13288"/>
    <lineage>
        <taxon>Eukaryota</taxon>
        <taxon>Viridiplantae</taxon>
        <taxon>Streptophyta</taxon>
        <taxon>Embryophyta</taxon>
        <taxon>Tracheophyta</taxon>
        <taxon>Spermatophyta</taxon>
        <taxon>Magnoliopsida</taxon>
        <taxon>eudicotyledons</taxon>
        <taxon>Gunneridae</taxon>
        <taxon>Pentapetalae</taxon>
        <taxon>rosids</taxon>
        <taxon>malvids</taxon>
        <taxon>Brassicales</taxon>
        <taxon>Brassicaceae</taxon>
        <taxon>Thlaspideae</taxon>
        <taxon>Thlaspi</taxon>
    </lineage>
</organism>
<keyword evidence="4" id="KW-0488">Methylation</keyword>
<sequence>MPEEESIDIKFRLYDGSDIGPFRYSSASTVDFLKQRVVSDWPKGKTVVPKGINEVKLISSGKILENSKTVGQCKTPFGEIAGGVIVMHVVVQPSLAKTKTGDALEFIPKFLVCYFCSIQQ</sequence>
<evidence type="ECO:0000256" key="1">
    <source>
        <dbReference type="ARBA" id="ARBA00002929"/>
    </source>
</evidence>
<comment type="subcellular location">
    <subcellularLocation>
        <location evidence="2">Cell membrane</location>
        <topology evidence="2">Lipid-anchor</topology>
    </subcellularLocation>
</comment>
<accession>A0AAU9T585</accession>
<dbReference type="InterPro" id="IPR039540">
    <property type="entry name" value="UBL3-like_ubiquitin_dom"/>
</dbReference>
<protein>
    <recommendedName>
        <fullName evidence="9">Membrane-anchored ubiquitin-fold protein</fullName>
    </recommendedName>
</protein>
<dbReference type="GO" id="GO:0005886">
    <property type="term" value="C:plasma membrane"/>
    <property type="evidence" value="ECO:0007669"/>
    <property type="project" value="UniProtKB-SubCell"/>
</dbReference>
<evidence type="ECO:0000256" key="3">
    <source>
        <dbReference type="ARBA" id="ARBA00022475"/>
    </source>
</evidence>
<dbReference type="InterPro" id="IPR029071">
    <property type="entry name" value="Ubiquitin-like_domsf"/>
</dbReference>
<evidence type="ECO:0000256" key="9">
    <source>
        <dbReference type="PIRNR" id="PIRNR032572"/>
    </source>
</evidence>
<evidence type="ECO:0000256" key="4">
    <source>
        <dbReference type="ARBA" id="ARBA00022481"/>
    </source>
</evidence>
<reference evidence="11 12" key="1">
    <citation type="submission" date="2022-03" db="EMBL/GenBank/DDBJ databases">
        <authorList>
            <person name="Nunn A."/>
            <person name="Chopra R."/>
            <person name="Nunn A."/>
            <person name="Contreras Garrido A."/>
        </authorList>
    </citation>
    <scope>NUCLEOTIDE SEQUENCE [LARGE SCALE GENOMIC DNA]</scope>
</reference>
<keyword evidence="7" id="KW-0449">Lipoprotein</keyword>
<evidence type="ECO:0000256" key="5">
    <source>
        <dbReference type="ARBA" id="ARBA00023136"/>
    </source>
</evidence>
<dbReference type="InterPro" id="IPR040015">
    <property type="entry name" value="UBL3-like"/>
</dbReference>
<name>A0AAU9T585_THLAR</name>
<keyword evidence="12" id="KW-1185">Reference proteome</keyword>
<evidence type="ECO:0000256" key="2">
    <source>
        <dbReference type="ARBA" id="ARBA00004193"/>
    </source>
</evidence>
<keyword evidence="5 9" id="KW-0472">Membrane</keyword>
<evidence type="ECO:0000256" key="6">
    <source>
        <dbReference type="ARBA" id="ARBA00023139"/>
    </source>
</evidence>
<evidence type="ECO:0000256" key="8">
    <source>
        <dbReference type="ARBA" id="ARBA00023289"/>
    </source>
</evidence>
<dbReference type="EMBL" id="OU466863">
    <property type="protein sequence ID" value="CAH2078023.1"/>
    <property type="molecule type" value="Genomic_DNA"/>
</dbReference>
<keyword evidence="6" id="KW-0564">Palmitate</keyword>
<dbReference type="Proteomes" id="UP000836841">
    <property type="component" value="Chromosome 7"/>
</dbReference>
<dbReference type="AlphaFoldDB" id="A0AAU9T585"/>
<dbReference type="Pfam" id="PF13881">
    <property type="entry name" value="Rad60-SLD_2"/>
    <property type="match status" value="1"/>
</dbReference>
<dbReference type="CDD" id="cd01814">
    <property type="entry name" value="Ubl_MUBs_plant"/>
    <property type="match status" value="1"/>
</dbReference>
<keyword evidence="8" id="KW-0636">Prenylation</keyword>
<dbReference type="PANTHER" id="PTHR13169">
    <property type="entry name" value="UBIQUITIN-LIKE PROTEIN 3 HCG-1 PROTEIN"/>
    <property type="match status" value="1"/>
</dbReference>
<keyword evidence="3 9" id="KW-1003">Cell membrane</keyword>
<dbReference type="Gene3D" id="3.10.20.90">
    <property type="entry name" value="Phosphatidylinositol 3-kinase Catalytic Subunit, Chain A, domain 1"/>
    <property type="match status" value="1"/>
</dbReference>
<evidence type="ECO:0000313" key="12">
    <source>
        <dbReference type="Proteomes" id="UP000836841"/>
    </source>
</evidence>
<evidence type="ECO:0000256" key="7">
    <source>
        <dbReference type="ARBA" id="ARBA00023288"/>
    </source>
</evidence>
<dbReference type="FunFam" id="3.10.20.90:FF:000361">
    <property type="entry name" value="Membrane-anchored ubiquitin-fold protein"/>
    <property type="match status" value="1"/>
</dbReference>
<dbReference type="SUPFAM" id="SSF54236">
    <property type="entry name" value="Ubiquitin-like"/>
    <property type="match status" value="1"/>
</dbReference>